<gene>
    <name evidence="3" type="primary">ppnP</name>
    <name evidence="4" type="ORF">NT6N_09920</name>
</gene>
<evidence type="ECO:0000256" key="2">
    <source>
        <dbReference type="ARBA" id="ARBA00022679"/>
    </source>
</evidence>
<dbReference type="KEGG" id="osu:NT6N_09920"/>
<dbReference type="GO" id="GO:0016154">
    <property type="term" value="F:pyrimidine-nucleoside phosphorylase activity"/>
    <property type="evidence" value="ECO:0007669"/>
    <property type="project" value="UniProtKB-UniRule"/>
</dbReference>
<comment type="catalytic activity">
    <reaction evidence="3">
        <text>xanthosine + phosphate = alpha-D-ribose 1-phosphate + xanthine</text>
        <dbReference type="Rhea" id="RHEA:27638"/>
        <dbReference type="ChEBI" id="CHEBI:17712"/>
        <dbReference type="ChEBI" id="CHEBI:18107"/>
        <dbReference type="ChEBI" id="CHEBI:43474"/>
        <dbReference type="ChEBI" id="CHEBI:57720"/>
        <dbReference type="EC" id="2.4.2.1"/>
    </reaction>
</comment>
<dbReference type="Pfam" id="PF06865">
    <property type="entry name" value="Ppnp"/>
    <property type="match status" value="1"/>
</dbReference>
<dbReference type="Gene3D" id="2.60.120.10">
    <property type="entry name" value="Jelly Rolls"/>
    <property type="match status" value="1"/>
</dbReference>
<dbReference type="EMBL" id="AP026866">
    <property type="protein sequence ID" value="BDS05952.1"/>
    <property type="molecule type" value="Genomic_DNA"/>
</dbReference>
<comment type="catalytic activity">
    <reaction evidence="3">
        <text>a purine D-ribonucleoside + phosphate = a purine nucleobase + alpha-D-ribose 1-phosphate</text>
        <dbReference type="Rhea" id="RHEA:19805"/>
        <dbReference type="ChEBI" id="CHEBI:26386"/>
        <dbReference type="ChEBI" id="CHEBI:43474"/>
        <dbReference type="ChEBI" id="CHEBI:57720"/>
        <dbReference type="ChEBI" id="CHEBI:142355"/>
        <dbReference type="EC" id="2.4.2.1"/>
    </reaction>
</comment>
<evidence type="ECO:0000256" key="1">
    <source>
        <dbReference type="ARBA" id="ARBA00022676"/>
    </source>
</evidence>
<dbReference type="EC" id="2.4.2.1" evidence="3"/>
<dbReference type="GO" id="GO:0004731">
    <property type="term" value="F:purine-nucleoside phosphorylase activity"/>
    <property type="evidence" value="ECO:0007669"/>
    <property type="project" value="UniProtKB-UniRule"/>
</dbReference>
<accession>A0AAT9FJ33</accession>
<dbReference type="HAMAP" id="MF_01537">
    <property type="entry name" value="Nucleos_phosphorylase_PpnP"/>
    <property type="match status" value="1"/>
</dbReference>
<comment type="catalytic activity">
    <reaction evidence="3">
        <text>cytidine + phosphate = cytosine + alpha-D-ribose 1-phosphate</text>
        <dbReference type="Rhea" id="RHEA:52540"/>
        <dbReference type="ChEBI" id="CHEBI:16040"/>
        <dbReference type="ChEBI" id="CHEBI:17562"/>
        <dbReference type="ChEBI" id="CHEBI:43474"/>
        <dbReference type="ChEBI" id="CHEBI:57720"/>
        <dbReference type="EC" id="2.4.2.2"/>
    </reaction>
</comment>
<dbReference type="InterPro" id="IPR009664">
    <property type="entry name" value="Ppnp"/>
</dbReference>
<name>A0AAT9FJ33_9BACT</name>
<comment type="function">
    <text evidence="3">Catalyzes the phosphorolysis of diverse nucleosides, yielding D-ribose 1-phosphate and the respective free bases. Can use uridine, adenosine, guanosine, cytidine, thymidine, inosine and xanthosine as substrates. Also catalyzes the reverse reactions.</text>
</comment>
<comment type="catalytic activity">
    <reaction evidence="3">
        <text>guanosine + phosphate = alpha-D-ribose 1-phosphate + guanine</text>
        <dbReference type="Rhea" id="RHEA:13233"/>
        <dbReference type="ChEBI" id="CHEBI:16235"/>
        <dbReference type="ChEBI" id="CHEBI:16750"/>
        <dbReference type="ChEBI" id="CHEBI:43474"/>
        <dbReference type="ChEBI" id="CHEBI:57720"/>
        <dbReference type="EC" id="2.4.2.1"/>
    </reaction>
</comment>
<comment type="catalytic activity">
    <reaction evidence="3">
        <text>adenosine + phosphate = alpha-D-ribose 1-phosphate + adenine</text>
        <dbReference type="Rhea" id="RHEA:27642"/>
        <dbReference type="ChEBI" id="CHEBI:16335"/>
        <dbReference type="ChEBI" id="CHEBI:16708"/>
        <dbReference type="ChEBI" id="CHEBI:43474"/>
        <dbReference type="ChEBI" id="CHEBI:57720"/>
        <dbReference type="EC" id="2.4.2.1"/>
    </reaction>
</comment>
<dbReference type="InterPro" id="IPR011051">
    <property type="entry name" value="RmlC_Cupin_sf"/>
</dbReference>
<evidence type="ECO:0000313" key="4">
    <source>
        <dbReference type="EMBL" id="BDS05952.1"/>
    </source>
</evidence>
<dbReference type="InterPro" id="IPR014710">
    <property type="entry name" value="RmlC-like_jellyroll"/>
</dbReference>
<keyword evidence="1 3" id="KW-0328">Glycosyltransferase</keyword>
<protein>
    <recommendedName>
        <fullName evidence="3">Pyrimidine/purine nucleoside phosphorylase</fullName>
        <ecNumber evidence="3">2.4.2.1</ecNumber>
        <ecNumber evidence="3">2.4.2.2</ecNumber>
    </recommendedName>
    <alternativeName>
        <fullName evidence="3">Adenosine phosphorylase</fullName>
    </alternativeName>
    <alternativeName>
        <fullName evidence="3">Cytidine phosphorylase</fullName>
    </alternativeName>
    <alternativeName>
        <fullName evidence="3">Guanosine phosphorylase</fullName>
    </alternativeName>
    <alternativeName>
        <fullName evidence="3">Inosine phosphorylase</fullName>
    </alternativeName>
    <alternativeName>
        <fullName evidence="3">Thymidine phosphorylase</fullName>
    </alternativeName>
    <alternativeName>
        <fullName evidence="3">Uridine phosphorylase</fullName>
    </alternativeName>
    <alternativeName>
        <fullName evidence="3">Xanthosine phosphorylase</fullName>
    </alternativeName>
</protein>
<comment type="catalytic activity">
    <reaction evidence="3">
        <text>inosine + phosphate = alpha-D-ribose 1-phosphate + hypoxanthine</text>
        <dbReference type="Rhea" id="RHEA:27646"/>
        <dbReference type="ChEBI" id="CHEBI:17368"/>
        <dbReference type="ChEBI" id="CHEBI:17596"/>
        <dbReference type="ChEBI" id="CHEBI:43474"/>
        <dbReference type="ChEBI" id="CHEBI:57720"/>
        <dbReference type="EC" id="2.4.2.1"/>
    </reaction>
</comment>
<comment type="similarity">
    <text evidence="3">Belongs to the nucleoside phosphorylase PpnP family.</text>
</comment>
<dbReference type="EC" id="2.4.2.2" evidence="3"/>
<proteinExistence type="inferred from homology"/>
<dbReference type="SUPFAM" id="SSF51182">
    <property type="entry name" value="RmlC-like cupins"/>
    <property type="match status" value="1"/>
</dbReference>
<organism evidence="4">
    <name type="scientific">Oceaniferula spumae</name>
    <dbReference type="NCBI Taxonomy" id="2979115"/>
    <lineage>
        <taxon>Bacteria</taxon>
        <taxon>Pseudomonadati</taxon>
        <taxon>Verrucomicrobiota</taxon>
        <taxon>Verrucomicrobiia</taxon>
        <taxon>Verrucomicrobiales</taxon>
        <taxon>Verrucomicrobiaceae</taxon>
        <taxon>Oceaniferula</taxon>
    </lineage>
</organism>
<evidence type="ECO:0000256" key="3">
    <source>
        <dbReference type="HAMAP-Rule" id="MF_01537"/>
    </source>
</evidence>
<dbReference type="GO" id="GO:0005829">
    <property type="term" value="C:cytosol"/>
    <property type="evidence" value="ECO:0007669"/>
    <property type="project" value="TreeGrafter"/>
</dbReference>
<dbReference type="PANTHER" id="PTHR36540">
    <property type="entry name" value="PYRIMIDINE/PURINE NUCLEOSIDE PHOSPHORYLASE"/>
    <property type="match status" value="1"/>
</dbReference>
<keyword evidence="2 3" id="KW-0808">Transferase</keyword>
<dbReference type="CDD" id="cd20296">
    <property type="entry name" value="cupin_PpnP-like"/>
    <property type="match status" value="1"/>
</dbReference>
<reference evidence="4" key="1">
    <citation type="submission" date="2024-07" db="EMBL/GenBank/DDBJ databases">
        <title>Complete genome sequence of Verrucomicrobiaceae bacterium NT6N.</title>
        <authorList>
            <person name="Huang C."/>
            <person name="Takami H."/>
            <person name="Hamasaki K."/>
        </authorList>
    </citation>
    <scope>NUCLEOTIDE SEQUENCE</scope>
    <source>
        <strain evidence="4">NT6N</strain>
    </source>
</reference>
<sequence length="104" mass="11209">MEFNNVTASAKANVYFDGKVVSHGITLSDGSKKSFGVIFPGSFHFGTEAAECMEIIDGQCKVRIDGTDEELSFEAGQSFNIDANSGFTIEVADGTCQYVCNYID</sequence>
<dbReference type="PANTHER" id="PTHR36540:SF1">
    <property type="entry name" value="PYRIMIDINE_PURINE NUCLEOSIDE PHOSPHORYLASE"/>
    <property type="match status" value="1"/>
</dbReference>
<dbReference type="AlphaFoldDB" id="A0AAT9FJ33"/>
<comment type="catalytic activity">
    <reaction evidence="3">
        <text>thymidine + phosphate = 2-deoxy-alpha-D-ribose 1-phosphate + thymine</text>
        <dbReference type="Rhea" id="RHEA:16037"/>
        <dbReference type="ChEBI" id="CHEBI:17748"/>
        <dbReference type="ChEBI" id="CHEBI:17821"/>
        <dbReference type="ChEBI" id="CHEBI:43474"/>
        <dbReference type="ChEBI" id="CHEBI:57259"/>
        <dbReference type="EC" id="2.4.2.2"/>
    </reaction>
</comment>
<comment type="catalytic activity">
    <reaction evidence="3">
        <text>uridine + phosphate = alpha-D-ribose 1-phosphate + uracil</text>
        <dbReference type="Rhea" id="RHEA:24388"/>
        <dbReference type="ChEBI" id="CHEBI:16704"/>
        <dbReference type="ChEBI" id="CHEBI:17568"/>
        <dbReference type="ChEBI" id="CHEBI:43474"/>
        <dbReference type="ChEBI" id="CHEBI:57720"/>
        <dbReference type="EC" id="2.4.2.2"/>
    </reaction>
</comment>